<keyword evidence="2 3" id="KW-0342">GTP-binding</keyword>
<dbReference type="SMART" id="SM00177">
    <property type="entry name" value="ARF"/>
    <property type="match status" value="1"/>
</dbReference>
<dbReference type="InterPro" id="IPR024156">
    <property type="entry name" value="Small_GTPase_ARF"/>
</dbReference>
<keyword evidence="4" id="KW-0479">Metal-binding</keyword>
<dbReference type="GO" id="GO:0005525">
    <property type="term" value="F:GTP binding"/>
    <property type="evidence" value="ECO:0007669"/>
    <property type="project" value="UniProtKB-KW"/>
</dbReference>
<protein>
    <submittedName>
        <fullName evidence="5">Uncharacterized protein</fullName>
    </submittedName>
</protein>
<dbReference type="Pfam" id="PF00025">
    <property type="entry name" value="Arf"/>
    <property type="match status" value="1"/>
</dbReference>
<dbReference type="InterPro" id="IPR006689">
    <property type="entry name" value="Small_GTPase_ARF/SAR"/>
</dbReference>
<gene>
    <name evidence="5" type="ORF">TrCOL_g12964</name>
</gene>
<dbReference type="PRINTS" id="PR00449">
    <property type="entry name" value="RASTRNSFRMNG"/>
</dbReference>
<reference evidence="6" key="1">
    <citation type="journal article" date="2023" name="Commun. Biol.">
        <title>Genome analysis of Parmales, the sister group of diatoms, reveals the evolutionary specialization of diatoms from phago-mixotrophs to photoautotrophs.</title>
        <authorList>
            <person name="Ban H."/>
            <person name="Sato S."/>
            <person name="Yoshikawa S."/>
            <person name="Yamada K."/>
            <person name="Nakamura Y."/>
            <person name="Ichinomiya M."/>
            <person name="Sato N."/>
            <person name="Blanc-Mathieu R."/>
            <person name="Endo H."/>
            <person name="Kuwata A."/>
            <person name="Ogata H."/>
        </authorList>
    </citation>
    <scope>NUCLEOTIDE SEQUENCE [LARGE SCALE GENOMIC DNA]</scope>
</reference>
<dbReference type="PANTHER" id="PTHR11711">
    <property type="entry name" value="ADP RIBOSYLATION FACTOR-RELATED"/>
    <property type="match status" value="1"/>
</dbReference>
<accession>A0A9W7LC40</accession>
<dbReference type="SMART" id="SM00175">
    <property type="entry name" value="RAB"/>
    <property type="match status" value="1"/>
</dbReference>
<evidence type="ECO:0000313" key="6">
    <source>
        <dbReference type="Proteomes" id="UP001165065"/>
    </source>
</evidence>
<evidence type="ECO:0000256" key="2">
    <source>
        <dbReference type="ARBA" id="ARBA00023134"/>
    </source>
</evidence>
<proteinExistence type="predicted"/>
<feature type="binding site" evidence="4">
    <location>
        <position position="41"/>
    </location>
    <ligand>
        <name>Mg(2+)</name>
        <dbReference type="ChEBI" id="CHEBI:18420"/>
    </ligand>
</feature>
<evidence type="ECO:0000313" key="5">
    <source>
        <dbReference type="EMBL" id="GMI45700.1"/>
    </source>
</evidence>
<name>A0A9W7LC40_9STRA</name>
<dbReference type="GO" id="GO:0046872">
    <property type="term" value="F:metal ion binding"/>
    <property type="evidence" value="ECO:0007669"/>
    <property type="project" value="UniProtKB-KW"/>
</dbReference>
<keyword evidence="4" id="KW-0460">Magnesium</keyword>
<comment type="caution">
    <text evidence="5">The sequence shown here is derived from an EMBL/GenBank/DDBJ whole genome shotgun (WGS) entry which is preliminary data.</text>
</comment>
<keyword evidence="1 3" id="KW-0547">Nucleotide-binding</keyword>
<organism evidence="5 6">
    <name type="scientific">Triparma columacea</name>
    <dbReference type="NCBI Taxonomy" id="722753"/>
    <lineage>
        <taxon>Eukaryota</taxon>
        <taxon>Sar</taxon>
        <taxon>Stramenopiles</taxon>
        <taxon>Ochrophyta</taxon>
        <taxon>Bolidophyceae</taxon>
        <taxon>Parmales</taxon>
        <taxon>Triparmaceae</taxon>
        <taxon>Triparma</taxon>
    </lineage>
</organism>
<dbReference type="PROSITE" id="PS51419">
    <property type="entry name" value="RAB"/>
    <property type="match status" value="1"/>
</dbReference>
<dbReference type="Gene3D" id="3.40.50.300">
    <property type="entry name" value="P-loop containing nucleotide triphosphate hydrolases"/>
    <property type="match status" value="1"/>
</dbReference>
<dbReference type="SUPFAM" id="SSF52540">
    <property type="entry name" value="P-loop containing nucleoside triphosphate hydrolases"/>
    <property type="match status" value="1"/>
</dbReference>
<dbReference type="AlphaFoldDB" id="A0A9W7LC40"/>
<evidence type="ECO:0000256" key="4">
    <source>
        <dbReference type="PIRSR" id="PIRSR606689-2"/>
    </source>
</evidence>
<feature type="binding site" evidence="3">
    <location>
        <begin position="34"/>
        <end position="41"/>
    </location>
    <ligand>
        <name>GTP</name>
        <dbReference type="ChEBI" id="CHEBI:37565"/>
    </ligand>
</feature>
<dbReference type="SMART" id="SM00178">
    <property type="entry name" value="SAR"/>
    <property type="match status" value="1"/>
</dbReference>
<feature type="binding site" evidence="4">
    <location>
        <position position="69"/>
    </location>
    <ligand>
        <name>Mg(2+)</name>
        <dbReference type="ChEBI" id="CHEBI:18420"/>
    </ligand>
</feature>
<evidence type="ECO:0000256" key="3">
    <source>
        <dbReference type="PIRSR" id="PIRSR606689-1"/>
    </source>
</evidence>
<dbReference type="GO" id="GO:0003924">
    <property type="term" value="F:GTPase activity"/>
    <property type="evidence" value="ECO:0007669"/>
    <property type="project" value="InterPro"/>
</dbReference>
<feature type="binding site" evidence="3">
    <location>
        <position position="91"/>
    </location>
    <ligand>
        <name>GTP</name>
        <dbReference type="ChEBI" id="CHEBI:37565"/>
    </ligand>
</feature>
<dbReference type="InterPro" id="IPR027417">
    <property type="entry name" value="P-loop_NTPase"/>
</dbReference>
<dbReference type="PROSITE" id="PS51417">
    <property type="entry name" value="ARF"/>
    <property type="match status" value="1"/>
</dbReference>
<dbReference type="Proteomes" id="UP001165065">
    <property type="component" value="Unassembled WGS sequence"/>
</dbReference>
<evidence type="ECO:0000256" key="1">
    <source>
        <dbReference type="ARBA" id="ARBA00022741"/>
    </source>
</evidence>
<dbReference type="OrthoDB" id="442317at2759"/>
<dbReference type="EMBL" id="BRYA01000261">
    <property type="protein sequence ID" value="GMI45700.1"/>
    <property type="molecule type" value="Genomic_DNA"/>
</dbReference>
<sequence>MGNNGLSSSSYNSSNMSIKRLFKPKPTRTILLVGLNNSGKTTLLCNLVISMLDYARDMENIDQVSTCPTPGLSLVEFQQGRIKWRVWDMSGQGRFRNLWAYYSGHVQGIVFCVDVTDGDRIATARDELQSLLDQPRVKDMKIPIIIFANKADLGNGDLGDADNDNNTSKSKSLSLENVRMALGVDSMNQNQKVKVMSSSGLTGTGVSEGFQWLNEAIRSVDKGEV</sequence>
<keyword evidence="6" id="KW-1185">Reference proteome</keyword>
<feature type="binding site" evidence="3">
    <location>
        <begin position="149"/>
        <end position="152"/>
    </location>
    <ligand>
        <name>GTP</name>
        <dbReference type="ChEBI" id="CHEBI:37565"/>
    </ligand>
</feature>